<dbReference type="GO" id="GO:0003941">
    <property type="term" value="F:L-serine ammonia-lyase activity"/>
    <property type="evidence" value="ECO:0007669"/>
    <property type="project" value="UniProtKB-UniRule"/>
</dbReference>
<accession>A0AAU7U9B2</accession>
<dbReference type="InterPro" id="IPR029009">
    <property type="entry name" value="ASB_dom_sf"/>
</dbReference>
<dbReference type="InterPro" id="IPR045865">
    <property type="entry name" value="ACT-like_dom_sf"/>
</dbReference>
<dbReference type="RefSeq" id="WP_350243103.1">
    <property type="nucleotide sequence ID" value="NZ_CP158299.1"/>
</dbReference>
<dbReference type="EMBL" id="CP158299">
    <property type="protein sequence ID" value="XBV85066.1"/>
    <property type="molecule type" value="Genomic_DNA"/>
</dbReference>
<dbReference type="PIRSF" id="PIRSF036692">
    <property type="entry name" value="SDH_B"/>
    <property type="match status" value="1"/>
</dbReference>
<evidence type="ECO:0000313" key="12">
    <source>
        <dbReference type="EMBL" id="XBV85066.1"/>
    </source>
</evidence>
<dbReference type="InterPro" id="IPR051318">
    <property type="entry name" value="Fe-S_L-Ser"/>
</dbReference>
<dbReference type="InterPro" id="IPR002912">
    <property type="entry name" value="ACT_dom"/>
</dbReference>
<comment type="catalytic activity">
    <reaction evidence="9 10">
        <text>L-serine = pyruvate + NH4(+)</text>
        <dbReference type="Rhea" id="RHEA:19169"/>
        <dbReference type="ChEBI" id="CHEBI:15361"/>
        <dbReference type="ChEBI" id="CHEBI:28938"/>
        <dbReference type="ChEBI" id="CHEBI:33384"/>
        <dbReference type="EC" id="4.3.1.17"/>
    </reaction>
</comment>
<proteinExistence type="inferred from homology"/>
<evidence type="ECO:0000256" key="9">
    <source>
        <dbReference type="ARBA" id="ARBA00049406"/>
    </source>
</evidence>
<evidence type="ECO:0000256" key="5">
    <source>
        <dbReference type="ARBA" id="ARBA00022723"/>
    </source>
</evidence>
<dbReference type="InterPro" id="IPR005131">
    <property type="entry name" value="Ser_deHydtase_bsu"/>
</dbReference>
<reference evidence="12" key="1">
    <citation type="submission" date="2024-06" db="EMBL/GenBank/DDBJ databases">
        <title>Draft Genome Sequence of Deinococcus sonorensis Type Strain KR-87, a Biofilm Producing Representative of the Genus Deinococcus.</title>
        <authorList>
            <person name="Boren L.S."/>
            <person name="Grosso R.A."/>
            <person name="Hugenberg-Cox A.N."/>
            <person name="Hill J.T.E."/>
            <person name="Albert C.M."/>
            <person name="Tuohy J.M."/>
        </authorList>
    </citation>
    <scope>NUCLEOTIDE SEQUENCE</scope>
    <source>
        <strain evidence="12">KR-87</strain>
    </source>
</reference>
<dbReference type="AlphaFoldDB" id="A0AAU7U9B2"/>
<feature type="domain" description="ACT" evidence="11">
    <location>
        <begin position="146"/>
        <end position="218"/>
    </location>
</feature>
<comment type="cofactor">
    <cofactor evidence="1 10">
        <name>[4Fe-4S] cluster</name>
        <dbReference type="ChEBI" id="CHEBI:49883"/>
    </cofactor>
</comment>
<dbReference type="Gene3D" id="3.30.1330.90">
    <property type="entry name" value="D-3-phosphoglycerate dehydrogenase, domain 3"/>
    <property type="match status" value="1"/>
</dbReference>
<keyword evidence="4 10" id="KW-0004">4Fe-4S</keyword>
<dbReference type="PANTHER" id="PTHR30182">
    <property type="entry name" value="L-SERINE DEHYDRATASE"/>
    <property type="match status" value="1"/>
</dbReference>
<evidence type="ECO:0000256" key="2">
    <source>
        <dbReference type="ARBA" id="ARBA00008636"/>
    </source>
</evidence>
<evidence type="ECO:0000256" key="6">
    <source>
        <dbReference type="ARBA" id="ARBA00023004"/>
    </source>
</evidence>
<dbReference type="GO" id="GO:0051539">
    <property type="term" value="F:4 iron, 4 sulfur cluster binding"/>
    <property type="evidence" value="ECO:0007669"/>
    <property type="project" value="UniProtKB-UniRule"/>
</dbReference>
<evidence type="ECO:0000259" key="11">
    <source>
        <dbReference type="PROSITE" id="PS51671"/>
    </source>
</evidence>
<comment type="similarity">
    <text evidence="2 10">Belongs to the iron-sulfur dependent L-serine dehydratase family.</text>
</comment>
<dbReference type="SUPFAM" id="SSF55021">
    <property type="entry name" value="ACT-like"/>
    <property type="match status" value="1"/>
</dbReference>
<dbReference type="PANTHER" id="PTHR30182:SF12">
    <property type="entry name" value="L-SERINE DEHYDRATASE, BETA CHAIN-RELATED"/>
    <property type="match status" value="1"/>
</dbReference>
<evidence type="ECO:0000256" key="3">
    <source>
        <dbReference type="ARBA" id="ARBA00022432"/>
    </source>
</evidence>
<dbReference type="EC" id="4.3.1.17" evidence="10"/>
<dbReference type="InterPro" id="IPR004643">
    <property type="entry name" value="Fe-S_L-Ser_bsu"/>
</dbReference>
<gene>
    <name evidence="12" type="primary">sdaAB</name>
    <name evidence="12" type="ORF">ABOD76_16710</name>
</gene>
<keyword evidence="7 10" id="KW-0411">Iron-sulfur</keyword>
<evidence type="ECO:0000256" key="1">
    <source>
        <dbReference type="ARBA" id="ARBA00001966"/>
    </source>
</evidence>
<evidence type="ECO:0000256" key="4">
    <source>
        <dbReference type="ARBA" id="ARBA00022485"/>
    </source>
</evidence>
<dbReference type="GO" id="GO:0006094">
    <property type="term" value="P:gluconeogenesis"/>
    <property type="evidence" value="ECO:0007669"/>
    <property type="project" value="UniProtKB-KW"/>
</dbReference>
<sequence length="225" mass="23278">MSLLDMIGPVMIGPSSSHTAGACRIGLLARALLGTAPLKAVIGLHASFAKTGRGHGTQLALVAGLLNFPPDDPRLPDALTLAPTLGLDVEFNEIDLGDVHPNTARLELEGAGGERVSMTASSTGGGVVEVIRVDGFRVSFAGNSPTLLLRYPDALGVIARVASLIAADGVNIAALGCTRQKRGGDALLVIELDSPLSEEALAFLSRWQEVQWLRLLPSVMDGGAA</sequence>
<dbReference type="NCBIfam" id="TIGR00719">
    <property type="entry name" value="sda_beta"/>
    <property type="match status" value="1"/>
</dbReference>
<dbReference type="PROSITE" id="PS51671">
    <property type="entry name" value="ACT"/>
    <property type="match status" value="1"/>
</dbReference>
<dbReference type="Pfam" id="PF03315">
    <property type="entry name" value="SDH_beta"/>
    <property type="match status" value="1"/>
</dbReference>
<evidence type="ECO:0000256" key="7">
    <source>
        <dbReference type="ARBA" id="ARBA00023014"/>
    </source>
</evidence>
<organism evidence="12">
    <name type="scientific">Deinococcus sonorensis KR-87</name>
    <dbReference type="NCBI Taxonomy" id="694439"/>
    <lineage>
        <taxon>Bacteria</taxon>
        <taxon>Thermotogati</taxon>
        <taxon>Deinococcota</taxon>
        <taxon>Deinococci</taxon>
        <taxon>Deinococcales</taxon>
        <taxon>Deinococcaceae</taxon>
        <taxon>Deinococcus</taxon>
    </lineage>
</organism>
<keyword evidence="6 10" id="KW-0408">Iron</keyword>
<name>A0AAU7U9B2_9DEIO</name>
<keyword evidence="8 10" id="KW-0456">Lyase</keyword>
<keyword evidence="5 10" id="KW-0479">Metal-binding</keyword>
<evidence type="ECO:0000256" key="8">
    <source>
        <dbReference type="ARBA" id="ARBA00023239"/>
    </source>
</evidence>
<dbReference type="GO" id="GO:0046872">
    <property type="term" value="F:metal ion binding"/>
    <property type="evidence" value="ECO:0007669"/>
    <property type="project" value="UniProtKB-KW"/>
</dbReference>
<dbReference type="CDD" id="cd04903">
    <property type="entry name" value="ACT_LSD"/>
    <property type="match status" value="1"/>
</dbReference>
<dbReference type="KEGG" id="dsc:ABOD76_16710"/>
<evidence type="ECO:0000256" key="10">
    <source>
        <dbReference type="RuleBase" id="RU366059"/>
    </source>
</evidence>
<protein>
    <recommendedName>
        <fullName evidence="10">L-serine dehydratase</fullName>
        <ecNumber evidence="10">4.3.1.17</ecNumber>
    </recommendedName>
</protein>
<keyword evidence="3 10" id="KW-0312">Gluconeogenesis</keyword>
<dbReference type="SUPFAM" id="SSF143548">
    <property type="entry name" value="Serine metabolism enzymes domain"/>
    <property type="match status" value="1"/>
</dbReference>
<dbReference type="Gene3D" id="3.30.70.260">
    <property type="match status" value="1"/>
</dbReference>